<evidence type="ECO:0000313" key="2">
    <source>
        <dbReference type="Proteomes" id="UP000284202"/>
    </source>
</evidence>
<name>A0A418SQB4_9RHOB</name>
<comment type="caution">
    <text evidence="1">The sequence shown here is derived from an EMBL/GenBank/DDBJ whole genome shotgun (WGS) entry which is preliminary data.</text>
</comment>
<dbReference type="AlphaFoldDB" id="A0A418SQB4"/>
<evidence type="ECO:0000313" key="1">
    <source>
        <dbReference type="EMBL" id="RJE83160.1"/>
    </source>
</evidence>
<organism evidence="1 2">
    <name type="scientific">Paracoccus onubensis</name>
    <dbReference type="NCBI Taxonomy" id="1675788"/>
    <lineage>
        <taxon>Bacteria</taxon>
        <taxon>Pseudomonadati</taxon>
        <taxon>Pseudomonadota</taxon>
        <taxon>Alphaproteobacteria</taxon>
        <taxon>Rhodobacterales</taxon>
        <taxon>Paracoccaceae</taxon>
        <taxon>Paracoccus</taxon>
    </lineage>
</organism>
<accession>A0A418SQB4</accession>
<gene>
    <name evidence="1" type="ORF">D3P04_17050</name>
</gene>
<sequence length="280" mass="31840">MRAWDVLCQLRIDGYYMGDHAATRLRYSRPDLNGFLSRGYEATPFDANPLRAIMTFHRITSCGIGDTTQLRDCGGRVIRSQQASGRHAPPNAENLHKRFFADCSVPLLLFTKTLISTRNIVYVEQKVKIYRFREVDSRYGKHLLTHTLEEAAMPHLPCFGINRNPTRLFAPDDVMSGNPWAEFEEELTRLDAVITDINISGSDPTLQVRASNGVNWTIELGDRSRNRQAGLEDASAIIGDPVSVTGRQTHHFSENRIKAIELTINNLDYKLYPEEWNRGF</sequence>
<reference evidence="2" key="1">
    <citation type="submission" date="2018-09" db="EMBL/GenBank/DDBJ databases">
        <title>Acidovorax cavernicola nov. sp. isolated from Gruta de las Maravillas (Aracena, Spain).</title>
        <authorList>
            <person name="Jurado V."/>
            <person name="Gutierrez-Patricio S."/>
            <person name="Gonzalez-Pimentel J.L."/>
            <person name="Miller A.Z."/>
            <person name="Laiz L."/>
            <person name="Saiz-Jimenez C."/>
        </authorList>
    </citation>
    <scope>NUCLEOTIDE SEQUENCE [LARGE SCALE GENOMIC DNA]</scope>
    <source>
        <strain evidence="2">1011MAR3C25</strain>
    </source>
</reference>
<keyword evidence="2" id="KW-1185">Reference proteome</keyword>
<proteinExistence type="predicted"/>
<protein>
    <submittedName>
        <fullName evidence="1">Uncharacterized protein</fullName>
    </submittedName>
</protein>
<dbReference type="Proteomes" id="UP000284202">
    <property type="component" value="Unassembled WGS sequence"/>
</dbReference>
<dbReference type="EMBL" id="QZCG01000012">
    <property type="protein sequence ID" value="RJE83160.1"/>
    <property type="molecule type" value="Genomic_DNA"/>
</dbReference>